<dbReference type="GO" id="GO:0003676">
    <property type="term" value="F:nucleic acid binding"/>
    <property type="evidence" value="ECO:0007669"/>
    <property type="project" value="InterPro"/>
</dbReference>
<keyword evidence="4" id="KW-1185">Reference proteome</keyword>
<keyword evidence="1" id="KW-0862">Zinc</keyword>
<evidence type="ECO:0000313" key="3">
    <source>
        <dbReference type="EMBL" id="KAH3692482.1"/>
    </source>
</evidence>
<sequence length="161" mass="18701">MWMLVERLERRLDERMMKSVSSSTVYRHIRGENEQDRRCYLCGSQKHRKRQCPHYRQRKQHQKISTSMKPEELQKDALGGIRVLIARQVLKNMDPSARENLIRGESQVKRTVPNGGSNKYALRKMNKPLRSQPTYEIADAGMSSVKYEAGIKKKTAVLIGD</sequence>
<dbReference type="InterPro" id="IPR001878">
    <property type="entry name" value="Znf_CCHC"/>
</dbReference>
<keyword evidence="1" id="KW-0863">Zinc-finger</keyword>
<dbReference type="AlphaFoldDB" id="A0A9D3Y558"/>
<dbReference type="EMBL" id="JAIWYP010000022">
    <property type="protein sequence ID" value="KAH3692482.1"/>
    <property type="molecule type" value="Genomic_DNA"/>
</dbReference>
<evidence type="ECO:0000313" key="4">
    <source>
        <dbReference type="Proteomes" id="UP000828390"/>
    </source>
</evidence>
<dbReference type="PROSITE" id="PS50158">
    <property type="entry name" value="ZF_CCHC"/>
    <property type="match status" value="1"/>
</dbReference>
<dbReference type="SUPFAM" id="SSF57756">
    <property type="entry name" value="Retrovirus zinc finger-like domains"/>
    <property type="match status" value="1"/>
</dbReference>
<evidence type="ECO:0000259" key="2">
    <source>
        <dbReference type="PROSITE" id="PS50158"/>
    </source>
</evidence>
<dbReference type="Proteomes" id="UP000828390">
    <property type="component" value="Unassembled WGS sequence"/>
</dbReference>
<gene>
    <name evidence="3" type="ORF">DPMN_194323</name>
</gene>
<dbReference type="InterPro" id="IPR036875">
    <property type="entry name" value="Znf_CCHC_sf"/>
</dbReference>
<protein>
    <recommendedName>
        <fullName evidence="2">CCHC-type domain-containing protein</fullName>
    </recommendedName>
</protein>
<proteinExistence type="predicted"/>
<keyword evidence="1" id="KW-0479">Metal-binding</keyword>
<evidence type="ECO:0000256" key="1">
    <source>
        <dbReference type="PROSITE-ProRule" id="PRU00047"/>
    </source>
</evidence>
<accession>A0A9D3Y558</accession>
<name>A0A9D3Y558_DREPO</name>
<dbReference type="Gene3D" id="4.10.60.10">
    <property type="entry name" value="Zinc finger, CCHC-type"/>
    <property type="match status" value="1"/>
</dbReference>
<comment type="caution">
    <text evidence="3">The sequence shown here is derived from an EMBL/GenBank/DDBJ whole genome shotgun (WGS) entry which is preliminary data.</text>
</comment>
<feature type="domain" description="CCHC-type" evidence="2">
    <location>
        <begin position="37"/>
        <end position="53"/>
    </location>
</feature>
<reference evidence="3" key="1">
    <citation type="journal article" date="2019" name="bioRxiv">
        <title>The Genome of the Zebra Mussel, Dreissena polymorpha: A Resource for Invasive Species Research.</title>
        <authorList>
            <person name="McCartney M.A."/>
            <person name="Auch B."/>
            <person name="Kono T."/>
            <person name="Mallez S."/>
            <person name="Zhang Y."/>
            <person name="Obille A."/>
            <person name="Becker A."/>
            <person name="Abrahante J.E."/>
            <person name="Garbe J."/>
            <person name="Badalamenti J.P."/>
            <person name="Herman A."/>
            <person name="Mangelson H."/>
            <person name="Liachko I."/>
            <person name="Sullivan S."/>
            <person name="Sone E.D."/>
            <person name="Koren S."/>
            <person name="Silverstein K.A.T."/>
            <person name="Beckman K.B."/>
            <person name="Gohl D.M."/>
        </authorList>
    </citation>
    <scope>NUCLEOTIDE SEQUENCE</scope>
    <source>
        <strain evidence="3">Duluth1</strain>
        <tissue evidence="3">Whole animal</tissue>
    </source>
</reference>
<organism evidence="3 4">
    <name type="scientific">Dreissena polymorpha</name>
    <name type="common">Zebra mussel</name>
    <name type="synonym">Mytilus polymorpha</name>
    <dbReference type="NCBI Taxonomy" id="45954"/>
    <lineage>
        <taxon>Eukaryota</taxon>
        <taxon>Metazoa</taxon>
        <taxon>Spiralia</taxon>
        <taxon>Lophotrochozoa</taxon>
        <taxon>Mollusca</taxon>
        <taxon>Bivalvia</taxon>
        <taxon>Autobranchia</taxon>
        <taxon>Heteroconchia</taxon>
        <taxon>Euheterodonta</taxon>
        <taxon>Imparidentia</taxon>
        <taxon>Neoheterodontei</taxon>
        <taxon>Myida</taxon>
        <taxon>Dreissenoidea</taxon>
        <taxon>Dreissenidae</taxon>
        <taxon>Dreissena</taxon>
    </lineage>
</organism>
<reference evidence="3" key="2">
    <citation type="submission" date="2020-11" db="EMBL/GenBank/DDBJ databases">
        <authorList>
            <person name="McCartney M.A."/>
            <person name="Auch B."/>
            <person name="Kono T."/>
            <person name="Mallez S."/>
            <person name="Becker A."/>
            <person name="Gohl D.M."/>
            <person name="Silverstein K.A.T."/>
            <person name="Koren S."/>
            <person name="Bechman K.B."/>
            <person name="Herman A."/>
            <person name="Abrahante J.E."/>
            <person name="Garbe J."/>
        </authorList>
    </citation>
    <scope>NUCLEOTIDE SEQUENCE</scope>
    <source>
        <strain evidence="3">Duluth1</strain>
        <tissue evidence="3">Whole animal</tissue>
    </source>
</reference>
<dbReference type="GO" id="GO:0008270">
    <property type="term" value="F:zinc ion binding"/>
    <property type="evidence" value="ECO:0007669"/>
    <property type="project" value="UniProtKB-KW"/>
</dbReference>